<dbReference type="Gene3D" id="1.10.630.10">
    <property type="entry name" value="Cytochrome P450"/>
    <property type="match status" value="1"/>
</dbReference>
<accession>H2ZPR8</accession>
<dbReference type="PRINTS" id="PR00465">
    <property type="entry name" value="EP450IV"/>
</dbReference>
<dbReference type="PANTHER" id="PTHR24304">
    <property type="entry name" value="CYTOCHROME P450 FAMILY 7"/>
    <property type="match status" value="1"/>
</dbReference>
<feature type="binding site" description="axial binding residue" evidence="6">
    <location>
        <position position="362"/>
    </location>
    <ligand>
        <name>heme</name>
        <dbReference type="ChEBI" id="CHEBI:30413"/>
    </ligand>
    <ligandPart>
        <name>Fe</name>
        <dbReference type="ChEBI" id="CHEBI:18248"/>
    </ligandPart>
</feature>
<keyword evidence="3 6" id="KW-0479">Metal-binding</keyword>
<reference evidence="8" key="1">
    <citation type="submission" date="2003-08" db="EMBL/GenBank/DDBJ databases">
        <authorList>
            <person name="Birren B."/>
            <person name="Nusbaum C."/>
            <person name="Abebe A."/>
            <person name="Abouelleil A."/>
            <person name="Adekoya E."/>
            <person name="Ait-zahra M."/>
            <person name="Allen N."/>
            <person name="Allen T."/>
            <person name="An P."/>
            <person name="Anderson M."/>
            <person name="Anderson S."/>
            <person name="Arachchi H."/>
            <person name="Armbruster J."/>
            <person name="Bachantsang P."/>
            <person name="Baldwin J."/>
            <person name="Barry A."/>
            <person name="Bayul T."/>
            <person name="Blitshsteyn B."/>
            <person name="Bloom T."/>
            <person name="Blye J."/>
            <person name="Boguslavskiy L."/>
            <person name="Borowsky M."/>
            <person name="Boukhgalter B."/>
            <person name="Brunache A."/>
            <person name="Butler J."/>
            <person name="Calixte N."/>
            <person name="Calvo S."/>
            <person name="Camarata J."/>
            <person name="Campo K."/>
            <person name="Chang J."/>
            <person name="Cheshatsang Y."/>
            <person name="Citroen M."/>
            <person name="Collymore A."/>
            <person name="Considine T."/>
            <person name="Cook A."/>
            <person name="Cooke P."/>
            <person name="Corum B."/>
            <person name="Cuomo C."/>
            <person name="David R."/>
            <person name="Dawoe T."/>
            <person name="Degray S."/>
            <person name="Dodge S."/>
            <person name="Dooley K."/>
            <person name="Dorje P."/>
            <person name="Dorjee K."/>
            <person name="Dorris L."/>
            <person name="Duffey N."/>
            <person name="Dupes A."/>
            <person name="Elkins T."/>
            <person name="Engels R."/>
            <person name="Erickson J."/>
            <person name="Farina A."/>
            <person name="Faro S."/>
            <person name="Ferreira P."/>
            <person name="Fischer H."/>
            <person name="Fitzgerald M."/>
            <person name="Foley K."/>
            <person name="Gage D."/>
            <person name="Galagan J."/>
            <person name="Gearin G."/>
            <person name="Gnerre S."/>
            <person name="Gnirke A."/>
            <person name="Goyette A."/>
            <person name="Graham J."/>
            <person name="Grandbois E."/>
            <person name="Gyaltsen K."/>
            <person name="Hafez N."/>
            <person name="Hagopian D."/>
            <person name="Hagos B."/>
            <person name="Hall J."/>
            <person name="Hatcher B."/>
            <person name="Heller A."/>
            <person name="Higgins H."/>
            <person name="Honan T."/>
            <person name="Horn A."/>
            <person name="Houde N."/>
            <person name="Hughes L."/>
            <person name="Hulme W."/>
            <person name="Husby E."/>
            <person name="Iliev I."/>
            <person name="Jaffe D."/>
            <person name="Jones C."/>
            <person name="Kamal M."/>
            <person name="Kamat A."/>
            <person name="Kamvysselis M."/>
            <person name="Karlsson E."/>
            <person name="Kells C."/>
            <person name="Kieu A."/>
            <person name="Kisner P."/>
            <person name="Kodira C."/>
            <person name="Kulbokas E."/>
            <person name="Labutti K."/>
            <person name="Lama D."/>
            <person name="Landers T."/>
            <person name="Leger J."/>
            <person name="Levine S."/>
            <person name="Lewis D."/>
            <person name="Lewis T."/>
            <person name="Lindblad-toh K."/>
            <person name="Liu X."/>
            <person name="Lokyitsang T."/>
            <person name="Lokyitsang Y."/>
            <person name="Lucien O."/>
            <person name="Lui A."/>
            <person name="Ma L.J."/>
            <person name="Mabbitt R."/>
            <person name="Macdonald J."/>
            <person name="Maclean C."/>
            <person name="Major J."/>
            <person name="Manning J."/>
            <person name="Marabella R."/>
            <person name="Maru K."/>
            <person name="Matthews C."/>
            <person name="Mauceli E."/>
            <person name="Mccarthy M."/>
            <person name="Mcdonough S."/>
            <person name="Mcghee T."/>
            <person name="Meldrim J."/>
            <person name="Meneus L."/>
            <person name="Mesirov J."/>
            <person name="Mihalev A."/>
            <person name="Mihova T."/>
            <person name="Mikkelsen T."/>
            <person name="Mlenga V."/>
            <person name="Moru K."/>
            <person name="Mozes J."/>
            <person name="Mulrain L."/>
            <person name="Munson G."/>
            <person name="Naylor J."/>
            <person name="Newes C."/>
            <person name="Nguyen C."/>
            <person name="Nguyen N."/>
            <person name="Nguyen T."/>
            <person name="Nicol R."/>
            <person name="Nielsen C."/>
            <person name="Nizzari M."/>
            <person name="Norbu C."/>
            <person name="Norbu N."/>
            <person name="O'donnell P."/>
            <person name="Okoawo O."/>
            <person name="O'leary S."/>
            <person name="Omotosho B."/>
            <person name="O'neill K."/>
            <person name="Osman S."/>
            <person name="Parker S."/>
            <person name="Perrin D."/>
            <person name="Phunkhang P."/>
            <person name="Piqani B."/>
            <person name="Purcell S."/>
            <person name="Rachupka T."/>
            <person name="Ramasamy U."/>
            <person name="Rameau R."/>
            <person name="Ray V."/>
            <person name="Raymond C."/>
            <person name="Retta R."/>
            <person name="Richardson S."/>
            <person name="Rise C."/>
            <person name="Rodriguez J."/>
            <person name="Rogers J."/>
            <person name="Rogov P."/>
            <person name="Rutman M."/>
            <person name="Schupbach R."/>
            <person name="Seaman C."/>
            <person name="Settipalli S."/>
            <person name="Sharpe T."/>
            <person name="Sheridan J."/>
            <person name="Sherpa N."/>
            <person name="Shi J."/>
            <person name="Smirnov S."/>
            <person name="Smith C."/>
            <person name="Sougnez C."/>
            <person name="Spencer B."/>
            <person name="Stalker J."/>
            <person name="Stange-thomann N."/>
            <person name="Stavropoulos S."/>
            <person name="Stetson K."/>
            <person name="Stone C."/>
            <person name="Stone S."/>
            <person name="Stubbs M."/>
            <person name="Talamas J."/>
            <person name="Tchuinga P."/>
            <person name="Tenzing P."/>
            <person name="Tesfaye S."/>
            <person name="Theodore J."/>
            <person name="Thoulutsang Y."/>
            <person name="Topham K."/>
            <person name="Towey S."/>
            <person name="Tsamla T."/>
            <person name="Tsomo N."/>
            <person name="Vallee D."/>
            <person name="Vassiliev H."/>
            <person name="Venkataraman V."/>
            <person name="Vinson J."/>
            <person name="Vo A."/>
            <person name="Wade C."/>
            <person name="Wang S."/>
            <person name="Wangchuk T."/>
            <person name="Wangdi T."/>
            <person name="Whittaker C."/>
            <person name="Wilkinson J."/>
            <person name="Wu Y."/>
            <person name="Wyman D."/>
            <person name="Yadav S."/>
            <person name="Yang S."/>
            <person name="Yang X."/>
            <person name="Yeager S."/>
            <person name="Yee E."/>
            <person name="Young G."/>
            <person name="Zainoun J."/>
            <person name="Zembeck L."/>
            <person name="Zimmer A."/>
            <person name="Zody M."/>
            <person name="Lander E."/>
        </authorList>
    </citation>
    <scope>NUCLEOTIDE SEQUENCE [LARGE SCALE GENOMIC DNA]</scope>
</reference>
<dbReference type="Proteomes" id="UP000007875">
    <property type="component" value="Unassembled WGS sequence"/>
</dbReference>
<dbReference type="GeneTree" id="ENSGT00940000153141"/>
<keyword evidence="5" id="KW-0443">Lipid metabolism</keyword>
<dbReference type="SUPFAM" id="SSF48264">
    <property type="entry name" value="Cytochrome P450"/>
    <property type="match status" value="1"/>
</dbReference>
<reference evidence="7" key="3">
    <citation type="submission" date="2025-09" db="UniProtKB">
        <authorList>
            <consortium name="Ensembl"/>
        </authorList>
    </citation>
    <scope>IDENTIFICATION</scope>
</reference>
<name>H2ZPR8_CIOSA</name>
<dbReference type="GO" id="GO:0005506">
    <property type="term" value="F:iron ion binding"/>
    <property type="evidence" value="ECO:0007669"/>
    <property type="project" value="InterPro"/>
</dbReference>
<dbReference type="GO" id="GO:0042632">
    <property type="term" value="P:cholesterol homeostasis"/>
    <property type="evidence" value="ECO:0007669"/>
    <property type="project" value="TreeGrafter"/>
</dbReference>
<dbReference type="HOGENOM" id="CLU_018012_1_3_1"/>
<dbReference type="GO" id="GO:0008395">
    <property type="term" value="F:steroid hydroxylase activity"/>
    <property type="evidence" value="ECO:0007669"/>
    <property type="project" value="TreeGrafter"/>
</dbReference>
<dbReference type="Pfam" id="PF00067">
    <property type="entry name" value="p450"/>
    <property type="match status" value="1"/>
</dbReference>
<evidence type="ECO:0000256" key="4">
    <source>
        <dbReference type="ARBA" id="ARBA00023004"/>
    </source>
</evidence>
<keyword evidence="4 6" id="KW-0408">Iron</keyword>
<dbReference type="OMA" id="YLMACYR"/>
<evidence type="ECO:0000256" key="6">
    <source>
        <dbReference type="PIRSR" id="PIRSR602403-1"/>
    </source>
</evidence>
<evidence type="ECO:0000256" key="1">
    <source>
        <dbReference type="ARBA" id="ARBA00010617"/>
    </source>
</evidence>
<reference evidence="7" key="2">
    <citation type="submission" date="2025-08" db="UniProtKB">
        <authorList>
            <consortium name="Ensembl"/>
        </authorList>
    </citation>
    <scope>IDENTIFICATION</scope>
</reference>
<dbReference type="GO" id="GO:0020037">
    <property type="term" value="F:heme binding"/>
    <property type="evidence" value="ECO:0007669"/>
    <property type="project" value="InterPro"/>
</dbReference>
<protein>
    <submittedName>
        <fullName evidence="7">Uncharacterized protein</fullName>
    </submittedName>
</protein>
<evidence type="ECO:0000256" key="5">
    <source>
        <dbReference type="ARBA" id="ARBA00023221"/>
    </source>
</evidence>
<dbReference type="PRINTS" id="PR00385">
    <property type="entry name" value="P450"/>
</dbReference>
<comment type="similarity">
    <text evidence="1">Belongs to the cytochrome P450 family.</text>
</comment>
<dbReference type="InterPro" id="IPR002403">
    <property type="entry name" value="Cyt_P450_E_grp-IV"/>
</dbReference>
<keyword evidence="8" id="KW-1185">Reference proteome</keyword>
<keyword evidence="5" id="KW-0753">Steroid metabolism</keyword>
<dbReference type="InParanoid" id="H2ZPR8"/>
<evidence type="ECO:0000256" key="2">
    <source>
        <dbReference type="ARBA" id="ARBA00022617"/>
    </source>
</evidence>
<dbReference type="Ensembl" id="ENSCSAVT00000019796.1">
    <property type="protein sequence ID" value="ENSCSAVP00000019584.1"/>
    <property type="gene ID" value="ENSCSAVG00000011478.1"/>
</dbReference>
<evidence type="ECO:0000313" key="7">
    <source>
        <dbReference type="Ensembl" id="ENSCSAVP00000019584.1"/>
    </source>
</evidence>
<dbReference type="GO" id="GO:0006699">
    <property type="term" value="P:bile acid biosynthetic process"/>
    <property type="evidence" value="ECO:0007669"/>
    <property type="project" value="TreeGrafter"/>
</dbReference>
<dbReference type="PANTHER" id="PTHR24304:SF4">
    <property type="entry name" value="CYTOCHROME P450"/>
    <property type="match status" value="1"/>
</dbReference>
<dbReference type="eggNOG" id="KOG0684">
    <property type="taxonomic scope" value="Eukaryota"/>
</dbReference>
<dbReference type="AlphaFoldDB" id="H2ZPR8"/>
<organism evidence="7 8">
    <name type="scientific">Ciona savignyi</name>
    <name type="common">Pacific transparent sea squirt</name>
    <dbReference type="NCBI Taxonomy" id="51511"/>
    <lineage>
        <taxon>Eukaryota</taxon>
        <taxon>Metazoa</taxon>
        <taxon>Chordata</taxon>
        <taxon>Tunicata</taxon>
        <taxon>Ascidiacea</taxon>
        <taxon>Phlebobranchia</taxon>
        <taxon>Cionidae</taxon>
        <taxon>Ciona</taxon>
    </lineage>
</organism>
<comment type="cofactor">
    <cofactor evidence="6">
        <name>heme</name>
        <dbReference type="ChEBI" id="CHEBI:30413"/>
    </cofactor>
</comment>
<dbReference type="GO" id="GO:0016705">
    <property type="term" value="F:oxidoreductase activity, acting on paired donors, with incorporation or reduction of molecular oxygen"/>
    <property type="evidence" value="ECO:0007669"/>
    <property type="project" value="InterPro"/>
</dbReference>
<proteinExistence type="inferred from homology"/>
<dbReference type="InterPro" id="IPR036396">
    <property type="entry name" value="Cyt_P450_sf"/>
</dbReference>
<keyword evidence="2 6" id="KW-0349">Heme</keyword>
<evidence type="ECO:0000256" key="3">
    <source>
        <dbReference type="ARBA" id="ARBA00022723"/>
    </source>
</evidence>
<dbReference type="STRING" id="51511.ENSCSAVP00000019584"/>
<dbReference type="InterPro" id="IPR050529">
    <property type="entry name" value="CYP450_sterol_14alpha_dmase"/>
</dbReference>
<sequence length="422" mass="48702">MGGEYLTFVTDLSAQQTIAKEKTVLTFRKSLPPVLKQVFDYNSNSVDDEYVKLFPKHFQGKALENLVSKMNKCLQNFIINGKYYNEEWMTVGLRTFVESIICPASFVSIFGEYSSSRSDKMTEVERNILKFTDLFPSLIRGYPISILKGATACRQYLWKVLSKQEISGRKNVNGVVKETISLHELYGESDVLPKRLLSFLTATQVNSVPSAIWLLYFLHKHPEANKVAREEIERVLKESKESTSKDVKIEVTNEDLKKMTVLDSIINESFRLHLAPSMFRIATEDYFVEVAELGRTYKIRKNDKVLLWVQMNQMDPDIFEQPEVFQFDRFLNEDGSRKKDFYKNGRLMKCAFQPFGTGLSKCPGRYFAVNELKQLAITTLRFFDIELVNPQAEIKMDKNRIGLGALYPATDIKIRIRRKADC</sequence>
<dbReference type="InterPro" id="IPR001128">
    <property type="entry name" value="Cyt_P450"/>
</dbReference>
<evidence type="ECO:0000313" key="8">
    <source>
        <dbReference type="Proteomes" id="UP000007875"/>
    </source>
</evidence>